<accession>A0A0F9RI21</accession>
<dbReference type="PANTHER" id="PTHR30160:SF7">
    <property type="entry name" value="ADP-HEPTOSE--LPS HEPTOSYLTRANSFERASE 2"/>
    <property type="match status" value="1"/>
</dbReference>
<evidence type="ECO:0000256" key="1">
    <source>
        <dbReference type="ARBA" id="ARBA00022676"/>
    </source>
</evidence>
<dbReference type="EMBL" id="LAZR01002865">
    <property type="protein sequence ID" value="KKN24676.1"/>
    <property type="molecule type" value="Genomic_DNA"/>
</dbReference>
<dbReference type="AlphaFoldDB" id="A0A0F9RI21"/>
<gene>
    <name evidence="3" type="ORF">LCGC14_0892540</name>
</gene>
<reference evidence="3" key="1">
    <citation type="journal article" date="2015" name="Nature">
        <title>Complex archaea that bridge the gap between prokaryotes and eukaryotes.</title>
        <authorList>
            <person name="Spang A."/>
            <person name="Saw J.H."/>
            <person name="Jorgensen S.L."/>
            <person name="Zaremba-Niedzwiedzka K."/>
            <person name="Martijn J."/>
            <person name="Lind A.E."/>
            <person name="van Eijk R."/>
            <person name="Schleper C."/>
            <person name="Guy L."/>
            <person name="Ettema T.J."/>
        </authorList>
    </citation>
    <scope>NUCLEOTIDE SEQUENCE</scope>
</reference>
<protein>
    <recommendedName>
        <fullName evidence="4">Glycosyltransferase family 9 protein</fullName>
    </recommendedName>
</protein>
<keyword evidence="1" id="KW-0328">Glycosyltransferase</keyword>
<proteinExistence type="predicted"/>
<keyword evidence="2" id="KW-0808">Transferase</keyword>
<dbReference type="InterPro" id="IPR051199">
    <property type="entry name" value="LPS_LOS_Heptosyltrfase"/>
</dbReference>
<dbReference type="CDD" id="cd03789">
    <property type="entry name" value="GT9_LPS_heptosyltransferase"/>
    <property type="match status" value="1"/>
</dbReference>
<dbReference type="GO" id="GO:0009244">
    <property type="term" value="P:lipopolysaccharide core region biosynthetic process"/>
    <property type="evidence" value="ECO:0007669"/>
    <property type="project" value="TreeGrafter"/>
</dbReference>
<name>A0A0F9RI21_9ZZZZ</name>
<evidence type="ECO:0000313" key="3">
    <source>
        <dbReference type="EMBL" id="KKN24676.1"/>
    </source>
</evidence>
<comment type="caution">
    <text evidence="3">The sequence shown here is derived from an EMBL/GenBank/DDBJ whole genome shotgun (WGS) entry which is preliminary data.</text>
</comment>
<dbReference type="GO" id="GO:0005829">
    <property type="term" value="C:cytosol"/>
    <property type="evidence" value="ECO:0007669"/>
    <property type="project" value="TreeGrafter"/>
</dbReference>
<evidence type="ECO:0000256" key="2">
    <source>
        <dbReference type="ARBA" id="ARBA00022679"/>
    </source>
</evidence>
<organism evidence="3">
    <name type="scientific">marine sediment metagenome</name>
    <dbReference type="NCBI Taxonomy" id="412755"/>
    <lineage>
        <taxon>unclassified sequences</taxon>
        <taxon>metagenomes</taxon>
        <taxon>ecological metagenomes</taxon>
    </lineage>
</organism>
<dbReference type="SUPFAM" id="SSF53756">
    <property type="entry name" value="UDP-Glycosyltransferase/glycogen phosphorylase"/>
    <property type="match status" value="1"/>
</dbReference>
<dbReference type="Gene3D" id="3.40.50.2000">
    <property type="entry name" value="Glycogen Phosphorylase B"/>
    <property type="match status" value="2"/>
</dbReference>
<evidence type="ECO:0008006" key="4">
    <source>
        <dbReference type="Google" id="ProtNLM"/>
    </source>
</evidence>
<dbReference type="PANTHER" id="PTHR30160">
    <property type="entry name" value="TETRAACYLDISACCHARIDE 4'-KINASE-RELATED"/>
    <property type="match status" value="1"/>
</dbReference>
<sequence length="369" mass="40909">MISQYYNLRRRIALWRTAQKPSMVYPLSPGKVRALFVMTGLMGDTIMSIPAIMAFRDNYPDAKITALATSKSQELLSMVPAIDDFMVCDHSPFPLNPSKIFMAKELEQEIKARNFDIAIVLLGDDFVPMLTRVGIPIRVGVNENIFRPLLTHSYSIGSPRTWGPRARLSSIMAIGGRIPPPESQHPTLKAPHAMIRSRAHAKLKNAGINLREPFVVLHPFGRKKHQWMPPGMAVALVYQIQQKLGMKPLIVGDSMEQASGLLGLIQPSTPYLVGNLSVPELAAVMKRAKLVISTDSGPMHLAGALGVPTIGVFRAIRTEHANRYPSVRAIWSDGMGCNMCDWNRCQVNPCRQLKAIRVEDIINAAQDMD</sequence>
<dbReference type="InterPro" id="IPR002201">
    <property type="entry name" value="Glyco_trans_9"/>
</dbReference>
<dbReference type="GO" id="GO:0008713">
    <property type="term" value="F:ADP-heptose-lipopolysaccharide heptosyltransferase activity"/>
    <property type="evidence" value="ECO:0007669"/>
    <property type="project" value="TreeGrafter"/>
</dbReference>
<dbReference type="Pfam" id="PF01075">
    <property type="entry name" value="Glyco_transf_9"/>
    <property type="match status" value="1"/>
</dbReference>